<organism evidence="2 3">
    <name type="scientific">Kribbella solani</name>
    <dbReference type="NCBI Taxonomy" id="236067"/>
    <lineage>
        <taxon>Bacteria</taxon>
        <taxon>Bacillati</taxon>
        <taxon>Actinomycetota</taxon>
        <taxon>Actinomycetes</taxon>
        <taxon>Propionibacteriales</taxon>
        <taxon>Kribbellaceae</taxon>
        <taxon>Kribbella</taxon>
    </lineage>
</organism>
<accession>A0A841E0B4</accession>
<evidence type="ECO:0008006" key="4">
    <source>
        <dbReference type="Google" id="ProtNLM"/>
    </source>
</evidence>
<evidence type="ECO:0000313" key="2">
    <source>
        <dbReference type="EMBL" id="MBB5982476.1"/>
    </source>
</evidence>
<dbReference type="Proteomes" id="UP000558997">
    <property type="component" value="Unassembled WGS sequence"/>
</dbReference>
<sequence length="133" mass="14101">MKRKLTALTVTVAAFALAAPTASAAPSATSKGENGYVSVTCTQTGADNRVHSYSCDIKNLYSGRDTNIHAWMSLSVVRNGKKQTSSYENPFGKGRSYTVYIGNVEAGRGIEFHAFSAYHSGGGVKDIGPVAYL</sequence>
<feature type="chain" id="PRO_5032798549" description="Ig-like domain-containing protein" evidence="1">
    <location>
        <begin position="25"/>
        <end position="133"/>
    </location>
</feature>
<reference evidence="2 3" key="1">
    <citation type="submission" date="2020-08" db="EMBL/GenBank/DDBJ databases">
        <title>Sequencing the genomes of 1000 actinobacteria strains.</title>
        <authorList>
            <person name="Klenk H.-P."/>
        </authorList>
    </citation>
    <scope>NUCLEOTIDE SEQUENCE [LARGE SCALE GENOMIC DNA]</scope>
    <source>
        <strain evidence="2 3">DSM 17294</strain>
    </source>
</reference>
<evidence type="ECO:0000313" key="3">
    <source>
        <dbReference type="Proteomes" id="UP000558997"/>
    </source>
</evidence>
<evidence type="ECO:0000256" key="1">
    <source>
        <dbReference type="SAM" id="SignalP"/>
    </source>
</evidence>
<protein>
    <recommendedName>
        <fullName evidence="4">Ig-like domain-containing protein</fullName>
    </recommendedName>
</protein>
<dbReference type="RefSeq" id="WP_184839722.1">
    <property type="nucleotide sequence ID" value="NZ_BAAAVN010000026.1"/>
</dbReference>
<dbReference type="AlphaFoldDB" id="A0A841E0B4"/>
<proteinExistence type="predicted"/>
<feature type="signal peptide" evidence="1">
    <location>
        <begin position="1"/>
        <end position="24"/>
    </location>
</feature>
<comment type="caution">
    <text evidence="2">The sequence shown here is derived from an EMBL/GenBank/DDBJ whole genome shotgun (WGS) entry which is preliminary data.</text>
</comment>
<dbReference type="EMBL" id="JACHNF010000001">
    <property type="protein sequence ID" value="MBB5982476.1"/>
    <property type="molecule type" value="Genomic_DNA"/>
</dbReference>
<name>A0A841E0B4_9ACTN</name>
<keyword evidence="3" id="KW-1185">Reference proteome</keyword>
<gene>
    <name evidence="2" type="ORF">HDA44_005817</name>
</gene>
<keyword evidence="1" id="KW-0732">Signal</keyword>